<organism evidence="1 2">
    <name type="scientific">Durio zibethinus</name>
    <name type="common">Durian</name>
    <dbReference type="NCBI Taxonomy" id="66656"/>
    <lineage>
        <taxon>Eukaryota</taxon>
        <taxon>Viridiplantae</taxon>
        <taxon>Streptophyta</taxon>
        <taxon>Embryophyta</taxon>
        <taxon>Tracheophyta</taxon>
        <taxon>Spermatophyta</taxon>
        <taxon>Magnoliopsida</taxon>
        <taxon>eudicotyledons</taxon>
        <taxon>Gunneridae</taxon>
        <taxon>Pentapetalae</taxon>
        <taxon>rosids</taxon>
        <taxon>malvids</taxon>
        <taxon>Malvales</taxon>
        <taxon>Malvaceae</taxon>
        <taxon>Helicteroideae</taxon>
        <taxon>Durio</taxon>
    </lineage>
</organism>
<reference evidence="2" key="1">
    <citation type="submission" date="2025-08" db="UniProtKB">
        <authorList>
            <consortium name="RefSeq"/>
        </authorList>
    </citation>
    <scope>IDENTIFICATION</scope>
    <source>
        <tissue evidence="2">Fruit stalk</tissue>
    </source>
</reference>
<protein>
    <submittedName>
        <fullName evidence="2">Pentatricopeptide repeat-containing protein At1g15510, chloroplastic-like</fullName>
    </submittedName>
</protein>
<evidence type="ECO:0000313" key="2">
    <source>
        <dbReference type="RefSeq" id="XP_022756391.1"/>
    </source>
</evidence>
<dbReference type="GeneID" id="111304142"/>
<proteinExistence type="predicted"/>
<dbReference type="KEGG" id="dzi:111304142"/>
<gene>
    <name evidence="2" type="primary">LOC111304142</name>
</gene>
<keyword evidence="1" id="KW-1185">Reference proteome</keyword>
<sequence length="82" mass="9289">MQKLQNQLDEDVAIAMVRLCEWKRAFEKRTYGVVPNLEGGTEVQVHVIRFGFETGVDVFNALVTMYVNCGDLARAMVLVIQI</sequence>
<evidence type="ECO:0000313" key="1">
    <source>
        <dbReference type="Proteomes" id="UP000515121"/>
    </source>
</evidence>
<dbReference type="OrthoDB" id="1921722at2759"/>
<name>A0A6P5ZVG6_DURZI</name>
<dbReference type="AlphaFoldDB" id="A0A6P5ZVG6"/>
<accession>A0A6P5ZVG6</accession>
<dbReference type="RefSeq" id="XP_022756391.1">
    <property type="nucleotide sequence ID" value="XM_022900656.1"/>
</dbReference>
<dbReference type="Proteomes" id="UP000515121">
    <property type="component" value="Unplaced"/>
</dbReference>